<keyword evidence="5" id="KW-1185">Reference proteome</keyword>
<dbReference type="Proteomes" id="UP000290287">
    <property type="component" value="Unassembled WGS sequence"/>
</dbReference>
<dbReference type="PROSITE" id="PS51257">
    <property type="entry name" value="PROKAR_LIPOPROTEIN"/>
    <property type="match status" value="1"/>
</dbReference>
<feature type="coiled-coil region" evidence="1">
    <location>
        <begin position="25"/>
        <end position="55"/>
    </location>
</feature>
<comment type="caution">
    <text evidence="4">The sequence shown here is derived from an EMBL/GenBank/DDBJ whole genome shotgun (WGS) entry which is preliminary data.</text>
</comment>
<gene>
    <name evidence="4" type="ORF">CS022_23815</name>
</gene>
<organism evidence="4 5">
    <name type="scientific">Veronia nyctiphanis</name>
    <dbReference type="NCBI Taxonomy" id="1278244"/>
    <lineage>
        <taxon>Bacteria</taxon>
        <taxon>Pseudomonadati</taxon>
        <taxon>Pseudomonadota</taxon>
        <taxon>Gammaproteobacteria</taxon>
        <taxon>Vibrionales</taxon>
        <taxon>Vibrionaceae</taxon>
        <taxon>Veronia</taxon>
    </lineage>
</organism>
<evidence type="ECO:0000256" key="2">
    <source>
        <dbReference type="SAM" id="SignalP"/>
    </source>
</evidence>
<dbReference type="InterPro" id="IPR036366">
    <property type="entry name" value="PGBDSf"/>
</dbReference>
<keyword evidence="1" id="KW-0175">Coiled coil</keyword>
<name>A0A4Q0YKD0_9GAMM</name>
<evidence type="ECO:0000313" key="5">
    <source>
        <dbReference type="Proteomes" id="UP000290287"/>
    </source>
</evidence>
<reference evidence="4 5" key="1">
    <citation type="submission" date="2017-10" db="EMBL/GenBank/DDBJ databases">
        <title>Nyctiphanis sp. nov., isolated from the stomach of the euphausiid Nyctiphanes simplex (Hansen, 1911) in the Gulf of California.</title>
        <authorList>
            <person name="Gomez-Gil B."/>
            <person name="Aguilar-Mendez M."/>
            <person name="Lopez-Cortes A."/>
            <person name="Gomez-Gutierrez J."/>
            <person name="Roque A."/>
            <person name="Lang E."/>
            <person name="Gonzalez-Castillo A."/>
        </authorList>
    </citation>
    <scope>NUCLEOTIDE SEQUENCE [LARGE SCALE GENOMIC DNA]</scope>
    <source>
        <strain evidence="4 5">CAIM 600</strain>
    </source>
</reference>
<dbReference type="OrthoDB" id="7622008at2"/>
<accession>A0A4Q0YKD0</accession>
<dbReference type="AlphaFoldDB" id="A0A4Q0YKD0"/>
<protein>
    <recommendedName>
        <fullName evidence="3">Peptidoglycan binding-like domain-containing protein</fullName>
    </recommendedName>
</protein>
<feature type="signal peptide" evidence="2">
    <location>
        <begin position="1"/>
        <end position="25"/>
    </location>
</feature>
<dbReference type="RefSeq" id="WP_129124343.1">
    <property type="nucleotide sequence ID" value="NZ_PEIB01000055.1"/>
</dbReference>
<dbReference type="Pfam" id="PF01471">
    <property type="entry name" value="PG_binding_1"/>
    <property type="match status" value="1"/>
</dbReference>
<evidence type="ECO:0000256" key="1">
    <source>
        <dbReference type="SAM" id="Coils"/>
    </source>
</evidence>
<dbReference type="InterPro" id="IPR036365">
    <property type="entry name" value="PGBD-like_sf"/>
</dbReference>
<feature type="chain" id="PRO_5020238612" description="Peptidoglycan binding-like domain-containing protein" evidence="2">
    <location>
        <begin position="26"/>
        <end position="517"/>
    </location>
</feature>
<dbReference type="SUPFAM" id="SSF47090">
    <property type="entry name" value="PGBD-like"/>
    <property type="match status" value="1"/>
</dbReference>
<dbReference type="EMBL" id="PEIB01000055">
    <property type="protein sequence ID" value="RXJ69471.1"/>
    <property type="molecule type" value="Genomic_DNA"/>
</dbReference>
<evidence type="ECO:0000313" key="4">
    <source>
        <dbReference type="EMBL" id="RXJ69471.1"/>
    </source>
</evidence>
<proteinExistence type="predicted"/>
<dbReference type="InterPro" id="IPR002477">
    <property type="entry name" value="Peptidoglycan-bd-like"/>
</dbReference>
<keyword evidence="2" id="KW-0732">Signal</keyword>
<dbReference type="Gene3D" id="1.10.101.10">
    <property type="entry name" value="PGBD-like superfamily/PGBD"/>
    <property type="match status" value="1"/>
</dbReference>
<feature type="domain" description="Peptidoglycan binding-like" evidence="3">
    <location>
        <begin position="457"/>
        <end position="512"/>
    </location>
</feature>
<evidence type="ECO:0000259" key="3">
    <source>
        <dbReference type="Pfam" id="PF01471"/>
    </source>
</evidence>
<sequence length="517" mass="57082">MQNRKTRLSLLISAGIITLAGCSSTANTQAKIDELKEKEEQLQSREATLAKREAEVANQVAAINTQSQTQENAVKNDEELLPPNASAGECYARIWVEPKYKQVEKQVLVKSESESLETIPASYQTVQEKILISPAASKIVPTAARYETRSEKVLVSDATRSWHVEPRSSAAPASDGVIATAKKYGIDIDNAKPNVCYHEHYLAPKFENVNEQVLVSDASETIVPIPASYRTVEKQILVKEASSRVETVPAVYETVGEQVIDKPAHQVWKKGTGAIQKIDESTGEIMCLVDVPATYRTVYKQVLKTPATSRTVEIPAVYETVKVQELVTPASETRTAVPAKYTNVSKKKQVSDGQYIWHEVHDKSLPASTRTGNKICLVEQPAQYKTVQKRVLVQPAGFETVAIPAQYKNVNVQKLVKAADVKRTVIPAQYKTVSQDEMIAKGFMEWRSILCETNMTRSRIGDIQRALETRGYNPGRIDGVIGKDTMAAVNLFQKDNSLPVDKYLNIATVKALGVAPK</sequence>